<evidence type="ECO:0000313" key="1">
    <source>
        <dbReference type="EMBL" id="GFR26954.1"/>
    </source>
</evidence>
<keyword evidence="2" id="KW-1185">Reference proteome</keyword>
<reference evidence="1" key="1">
    <citation type="submission" date="2020-07" db="EMBL/GenBank/DDBJ databases">
        <title>Multicomponent nature underlies the extraordinary mechanical properties of spider dragline silk.</title>
        <authorList>
            <person name="Kono N."/>
            <person name="Nakamura H."/>
            <person name="Mori M."/>
            <person name="Yoshida Y."/>
            <person name="Ohtoshi R."/>
            <person name="Malay A.D."/>
            <person name="Moran D.A.P."/>
            <person name="Tomita M."/>
            <person name="Numata K."/>
            <person name="Arakawa K."/>
        </authorList>
    </citation>
    <scope>NUCLEOTIDE SEQUENCE</scope>
</reference>
<dbReference type="OrthoDB" id="6427801at2759"/>
<protein>
    <submittedName>
        <fullName evidence="1">Uncharacterized protein</fullName>
    </submittedName>
</protein>
<organism evidence="1 2">
    <name type="scientific">Trichonephila clavata</name>
    <name type="common">Joro spider</name>
    <name type="synonym">Nephila clavata</name>
    <dbReference type="NCBI Taxonomy" id="2740835"/>
    <lineage>
        <taxon>Eukaryota</taxon>
        <taxon>Metazoa</taxon>
        <taxon>Ecdysozoa</taxon>
        <taxon>Arthropoda</taxon>
        <taxon>Chelicerata</taxon>
        <taxon>Arachnida</taxon>
        <taxon>Araneae</taxon>
        <taxon>Araneomorphae</taxon>
        <taxon>Entelegynae</taxon>
        <taxon>Araneoidea</taxon>
        <taxon>Nephilidae</taxon>
        <taxon>Trichonephila</taxon>
    </lineage>
</organism>
<evidence type="ECO:0000313" key="2">
    <source>
        <dbReference type="Proteomes" id="UP000887116"/>
    </source>
</evidence>
<comment type="caution">
    <text evidence="1">The sequence shown here is derived from an EMBL/GenBank/DDBJ whole genome shotgun (WGS) entry which is preliminary data.</text>
</comment>
<dbReference type="AlphaFoldDB" id="A0A8X6HNE4"/>
<sequence length="87" mass="10003">MQWFWAGGPGSGKFYRYELSDRISVPQLYGSHRSSGNVLKQQSIRSQTRVETCLVLHTLEKELQHETDEAVWKKCKIVVYLIMSAAT</sequence>
<dbReference type="EMBL" id="BMAO01018896">
    <property type="protein sequence ID" value="GFR26954.1"/>
    <property type="molecule type" value="Genomic_DNA"/>
</dbReference>
<accession>A0A8X6HNE4</accession>
<gene>
    <name evidence="1" type="ORF">TNCT_191751</name>
</gene>
<proteinExistence type="predicted"/>
<dbReference type="Proteomes" id="UP000887116">
    <property type="component" value="Unassembled WGS sequence"/>
</dbReference>
<name>A0A8X6HNE4_TRICU</name>